<dbReference type="Pfam" id="PF10199">
    <property type="entry name" value="Adaptin_binding"/>
    <property type="match status" value="1"/>
</dbReference>
<sequence length="256" mass="29662">LKSSIMKNNEIQCVIVALDNQLCSAFNVIKSLLVDQDLVCFTDISYHVWNFTNKYFSSKVNICCCTVEHMLSLANDEFNSVEGIIFVLNASQLNQIEKLKELFSWLRVEPEINLVFENAKTIEDDLEQSNFVNWCTENQLELVLSQDIIADHTYDDHTYDNDFKEKFGIDRIVEALSSHVWKNHVIYSKQSEDQKLLTQNILEDIPDGDSFEEMFSKFREMKEAAKVLKGNERKDLAEKVAIAFMEAFDLEESDEN</sequence>
<dbReference type="InterPro" id="IPR019341">
    <property type="entry name" value="Alpha/Gamma-adaptin-bd_p34"/>
</dbReference>
<dbReference type="PANTHER" id="PTHR14659">
    <property type="entry name" value="ALPHA- AND GAMMA-ADAPTIN-BINDING PROTEIN P34"/>
    <property type="match status" value="1"/>
</dbReference>
<accession>T2MBC8</accession>
<dbReference type="Gene3D" id="3.40.50.11960">
    <property type="match status" value="1"/>
</dbReference>
<name>T2MBC8_HYDVU</name>
<organism evidence="1">
    <name type="scientific">Hydra vulgaris</name>
    <name type="common">Hydra</name>
    <name type="synonym">Hydra attenuata</name>
    <dbReference type="NCBI Taxonomy" id="6087"/>
    <lineage>
        <taxon>Eukaryota</taxon>
        <taxon>Metazoa</taxon>
        <taxon>Cnidaria</taxon>
        <taxon>Hydrozoa</taxon>
        <taxon>Hydroidolina</taxon>
        <taxon>Anthoathecata</taxon>
        <taxon>Aplanulata</taxon>
        <taxon>Hydridae</taxon>
        <taxon>Hydra</taxon>
    </lineage>
</organism>
<proteinExistence type="evidence at transcript level"/>
<dbReference type="EMBL" id="HAAD01003159">
    <property type="protein sequence ID" value="CDG69391.1"/>
    <property type="molecule type" value="mRNA"/>
</dbReference>
<dbReference type="AlphaFoldDB" id="T2MBC8"/>
<dbReference type="PANTHER" id="PTHR14659:SF1">
    <property type="entry name" value="ALPHA- AND GAMMA-ADAPTIN-BINDING PROTEIN P34"/>
    <property type="match status" value="1"/>
</dbReference>
<dbReference type="OrthoDB" id="1741717at2759"/>
<gene>
    <name evidence="1" type="primary">AAGAB</name>
</gene>
<protein>
    <submittedName>
        <fullName evidence="1">Alpha-and gamma-adaptin-binding protein p34</fullName>
    </submittedName>
</protein>
<reference evidence="1" key="1">
    <citation type="journal article" date="2013" name="Genome Biol. Evol.">
        <title>Punctuated emergences of genetic and phenotypic innovations in eumetazoan, bilaterian, euteleostome, and hominidae ancestors.</title>
        <authorList>
            <person name="Wenger Y."/>
            <person name="Galliot B."/>
        </authorList>
    </citation>
    <scope>NUCLEOTIDE SEQUENCE</scope>
    <source>
        <tissue evidence="1">Whole animals</tissue>
    </source>
</reference>
<evidence type="ECO:0000313" key="1">
    <source>
        <dbReference type="EMBL" id="CDG69391.1"/>
    </source>
</evidence>
<feature type="non-terminal residue" evidence="1">
    <location>
        <position position="1"/>
    </location>
</feature>